<proteinExistence type="inferred from homology"/>
<dbReference type="InterPro" id="IPR000515">
    <property type="entry name" value="MetI-like"/>
</dbReference>
<dbReference type="GO" id="GO:0055085">
    <property type="term" value="P:transmembrane transport"/>
    <property type="evidence" value="ECO:0007669"/>
    <property type="project" value="InterPro"/>
</dbReference>
<dbReference type="OrthoDB" id="8138334at2"/>
<keyword evidence="5 7" id="KW-1133">Transmembrane helix</keyword>
<keyword evidence="6 7" id="KW-0472">Membrane</keyword>
<evidence type="ECO:0000256" key="3">
    <source>
        <dbReference type="ARBA" id="ARBA00022475"/>
    </source>
</evidence>
<keyword evidence="3" id="KW-1003">Cell membrane</keyword>
<evidence type="ECO:0000256" key="1">
    <source>
        <dbReference type="ARBA" id="ARBA00004651"/>
    </source>
</evidence>
<feature type="transmembrane region" description="Helical" evidence="7">
    <location>
        <begin position="138"/>
        <end position="160"/>
    </location>
</feature>
<dbReference type="AlphaFoldDB" id="A0A096B4E5"/>
<dbReference type="eggNOG" id="COG0600">
    <property type="taxonomic scope" value="Bacteria"/>
</dbReference>
<keyword evidence="4 7" id="KW-0812">Transmembrane</keyword>
<organism evidence="9 10">
    <name type="scientific">Oligella urethralis DNF00040</name>
    <dbReference type="NCBI Taxonomy" id="1401065"/>
    <lineage>
        <taxon>Bacteria</taxon>
        <taxon>Pseudomonadati</taxon>
        <taxon>Pseudomonadota</taxon>
        <taxon>Betaproteobacteria</taxon>
        <taxon>Burkholderiales</taxon>
        <taxon>Alcaligenaceae</taxon>
        <taxon>Oligella</taxon>
    </lineage>
</organism>
<dbReference type="Proteomes" id="UP000029629">
    <property type="component" value="Unassembled WGS sequence"/>
</dbReference>
<sequence>MLLYVGRPIRQSRRVQLLSYCWGVWTALAVIAVVCAFWHWGSVTLGTLVLPGPIAVFERSISLLQHYELAEIPQTLFRASIAISAAVASGVVLGLLTGVSKTMALFCRPLISMLLGIPPIIWIVLAIFWFNVGDSSTIFTTYIAVTPLMFASALQGMLSIDRNLEELMSVYKVRFDKRLYHLYWPHLLTHLLPAFNIAFAMGLKIAIMAELLGSPDGIGAQIGLARTMLETEVVMAYIVILLLIIYLVEYLLVEPLKIIFLPWDQGRG</sequence>
<dbReference type="PANTHER" id="PTHR30151:SF0">
    <property type="entry name" value="ABC TRANSPORTER PERMEASE PROTEIN MJ0413-RELATED"/>
    <property type="match status" value="1"/>
</dbReference>
<dbReference type="Pfam" id="PF00528">
    <property type="entry name" value="BPD_transp_1"/>
    <property type="match status" value="1"/>
</dbReference>
<gene>
    <name evidence="9" type="ORF">HMPREF2130_09590</name>
</gene>
<comment type="similarity">
    <text evidence="7">Belongs to the binding-protein-dependent transport system permease family.</text>
</comment>
<dbReference type="Gene3D" id="1.10.3720.10">
    <property type="entry name" value="MetI-like"/>
    <property type="match status" value="1"/>
</dbReference>
<dbReference type="RefSeq" id="WP_036560382.1">
    <property type="nucleotide sequence ID" value="NZ_JRNI01000057.1"/>
</dbReference>
<feature type="transmembrane region" description="Helical" evidence="7">
    <location>
        <begin position="20"/>
        <end position="40"/>
    </location>
</feature>
<feature type="domain" description="ABC transmembrane type-1" evidence="8">
    <location>
        <begin position="72"/>
        <end position="252"/>
    </location>
</feature>
<evidence type="ECO:0000313" key="9">
    <source>
        <dbReference type="EMBL" id="KGF28164.1"/>
    </source>
</evidence>
<feature type="transmembrane region" description="Helical" evidence="7">
    <location>
        <begin position="181"/>
        <end position="207"/>
    </location>
</feature>
<feature type="transmembrane region" description="Helical" evidence="7">
    <location>
        <begin position="76"/>
        <end position="98"/>
    </location>
</feature>
<dbReference type="PANTHER" id="PTHR30151">
    <property type="entry name" value="ALKANE SULFONATE ABC TRANSPORTER-RELATED, MEMBRANE SUBUNIT"/>
    <property type="match status" value="1"/>
</dbReference>
<dbReference type="GO" id="GO:0005886">
    <property type="term" value="C:plasma membrane"/>
    <property type="evidence" value="ECO:0007669"/>
    <property type="project" value="UniProtKB-SubCell"/>
</dbReference>
<protein>
    <submittedName>
        <fullName evidence="9">ABC transporter permease</fullName>
    </submittedName>
</protein>
<dbReference type="CDD" id="cd06261">
    <property type="entry name" value="TM_PBP2"/>
    <property type="match status" value="1"/>
</dbReference>
<keyword evidence="10" id="KW-1185">Reference proteome</keyword>
<name>A0A096B4E5_9BURK</name>
<dbReference type="EMBL" id="JRNI01000057">
    <property type="protein sequence ID" value="KGF28164.1"/>
    <property type="molecule type" value="Genomic_DNA"/>
</dbReference>
<dbReference type="InterPro" id="IPR035906">
    <property type="entry name" value="MetI-like_sf"/>
</dbReference>
<evidence type="ECO:0000256" key="4">
    <source>
        <dbReference type="ARBA" id="ARBA00022692"/>
    </source>
</evidence>
<accession>A0A096B4E5</accession>
<evidence type="ECO:0000256" key="6">
    <source>
        <dbReference type="ARBA" id="ARBA00023136"/>
    </source>
</evidence>
<dbReference type="PROSITE" id="PS50928">
    <property type="entry name" value="ABC_TM1"/>
    <property type="match status" value="1"/>
</dbReference>
<comment type="subcellular location">
    <subcellularLocation>
        <location evidence="1 7">Cell membrane</location>
        <topology evidence="1 7">Multi-pass membrane protein</topology>
    </subcellularLocation>
</comment>
<evidence type="ECO:0000259" key="8">
    <source>
        <dbReference type="PROSITE" id="PS50928"/>
    </source>
</evidence>
<evidence type="ECO:0000256" key="5">
    <source>
        <dbReference type="ARBA" id="ARBA00022989"/>
    </source>
</evidence>
<comment type="caution">
    <text evidence="9">The sequence shown here is derived from an EMBL/GenBank/DDBJ whole genome shotgun (WGS) entry which is preliminary data.</text>
</comment>
<feature type="transmembrane region" description="Helical" evidence="7">
    <location>
        <begin position="234"/>
        <end position="253"/>
    </location>
</feature>
<evidence type="ECO:0000256" key="7">
    <source>
        <dbReference type="RuleBase" id="RU363032"/>
    </source>
</evidence>
<evidence type="ECO:0000313" key="10">
    <source>
        <dbReference type="Proteomes" id="UP000029629"/>
    </source>
</evidence>
<feature type="transmembrane region" description="Helical" evidence="7">
    <location>
        <begin position="110"/>
        <end position="132"/>
    </location>
</feature>
<reference evidence="9 10" key="1">
    <citation type="submission" date="2014-07" db="EMBL/GenBank/DDBJ databases">
        <authorList>
            <person name="McCorrison J."/>
            <person name="Sanka R."/>
            <person name="Torralba M."/>
            <person name="Gillis M."/>
            <person name="Haft D.H."/>
            <person name="Methe B."/>
            <person name="Sutton G."/>
            <person name="Nelson K.E."/>
        </authorList>
    </citation>
    <scope>NUCLEOTIDE SEQUENCE [LARGE SCALE GENOMIC DNA]</scope>
    <source>
        <strain evidence="9 10">DNF00040</strain>
    </source>
</reference>
<dbReference type="SUPFAM" id="SSF161098">
    <property type="entry name" value="MetI-like"/>
    <property type="match status" value="1"/>
</dbReference>
<keyword evidence="2 7" id="KW-0813">Transport</keyword>
<evidence type="ECO:0000256" key="2">
    <source>
        <dbReference type="ARBA" id="ARBA00022448"/>
    </source>
</evidence>